<organism evidence="3 4">
    <name type="scientific">Penicillium cinerascens</name>
    <dbReference type="NCBI Taxonomy" id="70096"/>
    <lineage>
        <taxon>Eukaryota</taxon>
        <taxon>Fungi</taxon>
        <taxon>Dikarya</taxon>
        <taxon>Ascomycota</taxon>
        <taxon>Pezizomycotina</taxon>
        <taxon>Eurotiomycetes</taxon>
        <taxon>Eurotiomycetidae</taxon>
        <taxon>Eurotiales</taxon>
        <taxon>Aspergillaceae</taxon>
        <taxon>Penicillium</taxon>
    </lineage>
</organism>
<accession>A0A9W9MPL0</accession>
<keyword evidence="4" id="KW-1185">Reference proteome</keyword>
<dbReference type="RefSeq" id="XP_058309554.1">
    <property type="nucleotide sequence ID" value="XM_058453016.1"/>
</dbReference>
<dbReference type="AlphaFoldDB" id="A0A9W9MPL0"/>
<gene>
    <name evidence="3" type="ORF">N7498_005954</name>
</gene>
<dbReference type="GO" id="GO:0004174">
    <property type="term" value="F:electron-transferring-flavoprotein dehydrogenase activity"/>
    <property type="evidence" value="ECO:0007669"/>
    <property type="project" value="TreeGrafter"/>
</dbReference>
<dbReference type="PRINTS" id="PR00368">
    <property type="entry name" value="FADPNR"/>
</dbReference>
<reference evidence="3" key="2">
    <citation type="journal article" date="2023" name="IMA Fungus">
        <title>Comparative genomic study of the Penicillium genus elucidates a diverse pangenome and 15 lateral gene transfer events.</title>
        <authorList>
            <person name="Petersen C."/>
            <person name="Sorensen T."/>
            <person name="Nielsen M.R."/>
            <person name="Sondergaard T.E."/>
            <person name="Sorensen J.L."/>
            <person name="Fitzpatrick D.A."/>
            <person name="Frisvad J.C."/>
            <person name="Nielsen K.L."/>
        </authorList>
    </citation>
    <scope>NUCLEOTIDE SEQUENCE</scope>
    <source>
        <strain evidence="3">IBT 15544</strain>
    </source>
</reference>
<keyword evidence="1" id="KW-0472">Membrane</keyword>
<feature type="domain" description="FAD/NAD(P)-binding" evidence="2">
    <location>
        <begin position="14"/>
        <end position="338"/>
    </location>
</feature>
<evidence type="ECO:0000313" key="4">
    <source>
        <dbReference type="Proteomes" id="UP001150904"/>
    </source>
</evidence>
<name>A0A9W9MPL0_9EURO</name>
<dbReference type="Pfam" id="PF07992">
    <property type="entry name" value="Pyr_redox_2"/>
    <property type="match status" value="1"/>
</dbReference>
<keyword evidence="1" id="KW-0812">Transmembrane</keyword>
<dbReference type="EMBL" id="JAPQKR010000012">
    <property type="protein sequence ID" value="KAJ5205075.1"/>
    <property type="molecule type" value="Genomic_DNA"/>
</dbReference>
<dbReference type="OrthoDB" id="202203at2759"/>
<feature type="transmembrane region" description="Helical" evidence="1">
    <location>
        <begin position="12"/>
        <end position="33"/>
    </location>
</feature>
<sequence length="415" mass="45046">MPSNDGVLAAARAFRVLIIGGSYGGLAAALTLVDLSRGRVPRFSSNPDAKPPPYRVPIQITVADERDGYYHLIGSPKALACEKFASESWTRFRDIPALKSPDITFIQGSVSGVDCAAKVARILETETQNTRTEPYDYLVVASGLRRVFPAVPQSLRRAEFLEEAKLHANDVRNARGGVVIIGGGAVGVEMAAELKILVPQQQVTLIHSRKRLLSSEPLPDDFAERVDTILREVGVEVILEQRVVDTTEVDVDGERRAWLLTLSDGQRLTTGRVLSAISRPIPTSMYLSPDALTNDGYVKVHSSLQFSGDVSNPEHHFAVGDLAAWNGIKRCGSAMHMGHYAGNNIYQHILAERGAGKPNFMTLNPFPNVIGLALGHKAVSWTPDQGTRHGEDLLTSLFGEDMGNTSMSTLQKVGT</sequence>
<comment type="caution">
    <text evidence="3">The sequence shown here is derived from an EMBL/GenBank/DDBJ whole genome shotgun (WGS) entry which is preliminary data.</text>
</comment>
<dbReference type="InterPro" id="IPR036188">
    <property type="entry name" value="FAD/NAD-bd_sf"/>
</dbReference>
<protein>
    <recommendedName>
        <fullName evidence="2">FAD/NAD(P)-binding domain-containing protein</fullName>
    </recommendedName>
</protein>
<dbReference type="InterPro" id="IPR023753">
    <property type="entry name" value="FAD/NAD-binding_dom"/>
</dbReference>
<evidence type="ECO:0000256" key="1">
    <source>
        <dbReference type="SAM" id="Phobius"/>
    </source>
</evidence>
<keyword evidence="1" id="KW-1133">Transmembrane helix</keyword>
<dbReference type="Gene3D" id="3.50.50.100">
    <property type="match status" value="1"/>
</dbReference>
<proteinExistence type="predicted"/>
<dbReference type="GO" id="GO:0005737">
    <property type="term" value="C:cytoplasm"/>
    <property type="evidence" value="ECO:0007669"/>
    <property type="project" value="TreeGrafter"/>
</dbReference>
<dbReference type="PANTHER" id="PTHR43735">
    <property type="entry name" value="APOPTOSIS-INDUCING FACTOR 1"/>
    <property type="match status" value="1"/>
</dbReference>
<evidence type="ECO:0000259" key="2">
    <source>
        <dbReference type="Pfam" id="PF07992"/>
    </source>
</evidence>
<reference evidence="3" key="1">
    <citation type="submission" date="2022-12" db="EMBL/GenBank/DDBJ databases">
        <authorList>
            <person name="Petersen C."/>
        </authorList>
    </citation>
    <scope>NUCLEOTIDE SEQUENCE</scope>
    <source>
        <strain evidence="3">IBT 15544</strain>
    </source>
</reference>
<dbReference type="SUPFAM" id="SSF51905">
    <property type="entry name" value="FAD/NAD(P)-binding domain"/>
    <property type="match status" value="1"/>
</dbReference>
<evidence type="ECO:0000313" key="3">
    <source>
        <dbReference type="EMBL" id="KAJ5205075.1"/>
    </source>
</evidence>
<dbReference type="PANTHER" id="PTHR43735:SF24">
    <property type="entry name" value="NUCLEOTIDE-DISULPHIDE OXIDOREDUCTASE AMID-LIKE, PUTATIVE (AFU_ORTHOLOGUE AFUA_1G17180)-RELATED"/>
    <property type="match status" value="1"/>
</dbReference>
<dbReference type="GeneID" id="83180317"/>
<dbReference type="PRINTS" id="PR00411">
    <property type="entry name" value="PNDRDTASEI"/>
</dbReference>
<dbReference type="GO" id="GO:0050660">
    <property type="term" value="F:flavin adenine dinucleotide binding"/>
    <property type="evidence" value="ECO:0007669"/>
    <property type="project" value="TreeGrafter"/>
</dbReference>
<dbReference type="Proteomes" id="UP001150904">
    <property type="component" value="Unassembled WGS sequence"/>
</dbReference>